<dbReference type="InterPro" id="IPR002067">
    <property type="entry name" value="MCP"/>
</dbReference>
<evidence type="ECO:0000256" key="3">
    <source>
        <dbReference type="ARBA" id="ARBA00022448"/>
    </source>
</evidence>
<dbReference type="InterPro" id="IPR018108">
    <property type="entry name" value="MCP_transmembrane"/>
</dbReference>
<evidence type="ECO:0000256" key="2">
    <source>
        <dbReference type="ARBA" id="ARBA00006375"/>
    </source>
</evidence>
<dbReference type="GO" id="GO:1990542">
    <property type="term" value="P:mitochondrial transmembrane transport"/>
    <property type="evidence" value="ECO:0007669"/>
    <property type="project" value="InterPro"/>
</dbReference>
<evidence type="ECO:0000256" key="4">
    <source>
        <dbReference type="ARBA" id="ARBA00022692"/>
    </source>
</evidence>
<dbReference type="HOGENOM" id="CLU_015166_0_0_1"/>
<dbReference type="PANTHER" id="PTHR45760">
    <property type="entry name" value="FI19922P1-RELATED"/>
    <property type="match status" value="1"/>
</dbReference>
<feature type="repeat" description="Solcar" evidence="10">
    <location>
        <begin position="299"/>
        <end position="391"/>
    </location>
</feature>
<reference evidence="12" key="2">
    <citation type="submission" date="2014-02" db="EMBL/GenBank/DDBJ databases">
        <title>Complete DNA sequence of /Kuraishia capsulata/ illustrates novel genomic features among budding yeasts (/Saccharomycotina/).</title>
        <authorList>
            <person name="Morales L."/>
            <person name="Noel B."/>
            <person name="Porcel B."/>
            <person name="Marcet-Houben M."/>
            <person name="Hullo M-F."/>
            <person name="Sacerdot C."/>
            <person name="Tekaia F."/>
            <person name="Leh-Louis V."/>
            <person name="Despons L."/>
            <person name="Khanna V."/>
            <person name="Aury J-M."/>
            <person name="Barbe V."/>
            <person name="Couloux A."/>
            <person name="Labadie K."/>
            <person name="Pelletier E."/>
            <person name="Souciet J-L."/>
            <person name="Boekhout T."/>
            <person name="Gabaldon T."/>
            <person name="Wincker P."/>
            <person name="Dujon B."/>
        </authorList>
    </citation>
    <scope>NUCLEOTIDE SEQUENCE</scope>
    <source>
        <strain evidence="12">CBS 1993</strain>
    </source>
</reference>
<name>W6MQI2_9ASCO</name>
<comment type="similarity">
    <text evidence="2 11">Belongs to the mitochondrial carrier (TC 2.A.29) family.</text>
</comment>
<keyword evidence="4 10" id="KW-0812">Transmembrane</keyword>
<evidence type="ECO:0000256" key="1">
    <source>
        <dbReference type="ARBA" id="ARBA00004448"/>
    </source>
</evidence>
<reference evidence="12" key="1">
    <citation type="submission" date="2013-12" db="EMBL/GenBank/DDBJ databases">
        <authorList>
            <person name="Genoscope - CEA"/>
        </authorList>
    </citation>
    <scope>NUCLEOTIDE SEQUENCE</scope>
    <source>
        <strain evidence="12">CBS 1993</strain>
    </source>
</reference>
<dbReference type="OrthoDB" id="1747031at2759"/>
<keyword evidence="6" id="KW-0999">Mitochondrion inner membrane</keyword>
<dbReference type="Gene3D" id="1.50.40.10">
    <property type="entry name" value="Mitochondrial carrier domain"/>
    <property type="match status" value="1"/>
</dbReference>
<dbReference type="GO" id="GO:0006879">
    <property type="term" value="P:intracellular iron ion homeostasis"/>
    <property type="evidence" value="ECO:0007669"/>
    <property type="project" value="EnsemblFungi"/>
</dbReference>
<comment type="subcellular location">
    <subcellularLocation>
        <location evidence="1">Mitochondrion inner membrane</location>
        <topology evidence="1">Multi-pass membrane protein</topology>
    </subcellularLocation>
</comment>
<evidence type="ECO:0000256" key="5">
    <source>
        <dbReference type="ARBA" id="ARBA00022737"/>
    </source>
</evidence>
<evidence type="ECO:0000256" key="6">
    <source>
        <dbReference type="ARBA" id="ARBA00022792"/>
    </source>
</evidence>
<dbReference type="Pfam" id="PF00153">
    <property type="entry name" value="Mito_carr"/>
    <property type="match status" value="3"/>
</dbReference>
<keyword evidence="3 11" id="KW-0813">Transport</keyword>
<keyword evidence="8" id="KW-0496">Mitochondrion</keyword>
<sequence length="402" mass="44451">MSATEIATSAAEMELQAPPAYLSRKPHQATDTDIRLHQRMLSACAGSLITSLVVTPFDVVRIRLQQQHLLFPKKLNISDNCCRQPFWAEQSGAGSRFEQNPLTKVPVSNAKGGIVLDKFCETHACAQDLKIKGTFQGLFRIAKDEGFLTIYRGLSLMLVMAVPSNIVYFSGYEYLRDHSPINDFPVLNPLMCGGIARIMAATAVSPIELLKTRMQAIPADIGKSSNVMKLVFKKAYEDIQAKGARSIFTGLQLTLWRDVPFSAIYWASYEYISRALKEHPYLKPSEIDPSVKGWSMDPKVFASSFISGSVGGIIAALFTNPFDVGKTRLQVSGESINPRRTNKGENMFKFLIDIVKNEGVGALYVGLFPRCLKIAPACAIMISIYEVSKRTFSSINSQNLSN</sequence>
<dbReference type="GO" id="GO:0030170">
    <property type="term" value="F:pyridoxal phosphate binding"/>
    <property type="evidence" value="ECO:0007669"/>
    <property type="project" value="EnsemblFungi"/>
</dbReference>
<evidence type="ECO:0000313" key="13">
    <source>
        <dbReference type="Proteomes" id="UP000019384"/>
    </source>
</evidence>
<evidence type="ECO:0008006" key="14">
    <source>
        <dbReference type="Google" id="ProtNLM"/>
    </source>
</evidence>
<evidence type="ECO:0000256" key="10">
    <source>
        <dbReference type="PROSITE-ProRule" id="PRU00282"/>
    </source>
</evidence>
<dbReference type="RefSeq" id="XP_022460573.1">
    <property type="nucleotide sequence ID" value="XM_022601314.1"/>
</dbReference>
<dbReference type="InterPro" id="IPR045315">
    <property type="entry name" value="Mtm1-like"/>
</dbReference>
<dbReference type="PROSITE" id="PS50920">
    <property type="entry name" value="SOLCAR"/>
    <property type="match status" value="3"/>
</dbReference>
<organism evidence="12 13">
    <name type="scientific">Kuraishia capsulata CBS 1993</name>
    <dbReference type="NCBI Taxonomy" id="1382522"/>
    <lineage>
        <taxon>Eukaryota</taxon>
        <taxon>Fungi</taxon>
        <taxon>Dikarya</taxon>
        <taxon>Ascomycota</taxon>
        <taxon>Saccharomycotina</taxon>
        <taxon>Pichiomycetes</taxon>
        <taxon>Pichiales</taxon>
        <taxon>Pichiaceae</taxon>
        <taxon>Kuraishia</taxon>
    </lineage>
</organism>
<dbReference type="STRING" id="1382522.W6MQI2"/>
<evidence type="ECO:0000256" key="9">
    <source>
        <dbReference type="ARBA" id="ARBA00023136"/>
    </source>
</evidence>
<evidence type="ECO:0000313" key="12">
    <source>
        <dbReference type="EMBL" id="CDK28583.1"/>
    </source>
</evidence>
<feature type="repeat" description="Solcar" evidence="10">
    <location>
        <begin position="34"/>
        <end position="178"/>
    </location>
</feature>
<dbReference type="AlphaFoldDB" id="W6MQI2"/>
<dbReference type="PRINTS" id="PR00926">
    <property type="entry name" value="MITOCARRIER"/>
</dbReference>
<proteinExistence type="inferred from homology"/>
<dbReference type="PANTHER" id="PTHR45760:SF2">
    <property type="entry name" value="FI19922P1-RELATED"/>
    <property type="match status" value="1"/>
</dbReference>
<dbReference type="InterPro" id="IPR023395">
    <property type="entry name" value="MCP_dom_sf"/>
</dbReference>
<keyword evidence="5" id="KW-0677">Repeat</keyword>
<dbReference type="GO" id="GO:0005743">
    <property type="term" value="C:mitochondrial inner membrane"/>
    <property type="evidence" value="ECO:0007669"/>
    <property type="project" value="UniProtKB-SubCell"/>
</dbReference>
<evidence type="ECO:0000256" key="7">
    <source>
        <dbReference type="ARBA" id="ARBA00022989"/>
    </source>
</evidence>
<accession>W6MQI2</accession>
<dbReference type="GeneID" id="34521961"/>
<gene>
    <name evidence="12" type="ORF">KUCA_T00004566001</name>
</gene>
<feature type="repeat" description="Solcar" evidence="10">
    <location>
        <begin position="184"/>
        <end position="275"/>
    </location>
</feature>
<dbReference type="EMBL" id="HG793129">
    <property type="protein sequence ID" value="CDK28583.1"/>
    <property type="molecule type" value="Genomic_DNA"/>
</dbReference>
<evidence type="ECO:0000256" key="8">
    <source>
        <dbReference type="ARBA" id="ARBA00023128"/>
    </source>
</evidence>
<dbReference type="SUPFAM" id="SSF103506">
    <property type="entry name" value="Mitochondrial carrier"/>
    <property type="match status" value="1"/>
</dbReference>
<dbReference type="Proteomes" id="UP000019384">
    <property type="component" value="Unassembled WGS sequence"/>
</dbReference>
<protein>
    <recommendedName>
        <fullName evidence="14">Mitochondrial carrier protein MTM1</fullName>
    </recommendedName>
</protein>
<keyword evidence="13" id="KW-1185">Reference proteome</keyword>
<dbReference type="GO" id="GO:0031921">
    <property type="term" value="P:pyridoxal phosphate transport"/>
    <property type="evidence" value="ECO:0007669"/>
    <property type="project" value="EnsemblFungi"/>
</dbReference>
<keyword evidence="7" id="KW-1133">Transmembrane helix</keyword>
<evidence type="ECO:0000256" key="11">
    <source>
        <dbReference type="RuleBase" id="RU000488"/>
    </source>
</evidence>
<keyword evidence="9 10" id="KW-0472">Membrane</keyword>